<protein>
    <recommendedName>
        <fullName evidence="2">HNH nuclease domain-containing protein</fullName>
    </recommendedName>
</protein>
<dbReference type="InterPro" id="IPR003615">
    <property type="entry name" value="HNH_nuc"/>
</dbReference>
<feature type="compositionally biased region" description="Basic and acidic residues" evidence="1">
    <location>
        <begin position="160"/>
        <end position="172"/>
    </location>
</feature>
<reference evidence="3" key="1">
    <citation type="submission" date="2023-06" db="EMBL/GenBank/DDBJ databases">
        <title>Genome-scale phylogeny and comparative genomics of the fungal order Sordariales.</title>
        <authorList>
            <consortium name="Lawrence Berkeley National Laboratory"/>
            <person name="Hensen N."/>
            <person name="Bonometti L."/>
            <person name="Westerberg I."/>
            <person name="Brannstrom I.O."/>
            <person name="Guillou S."/>
            <person name="Cros-Aarteil S."/>
            <person name="Calhoun S."/>
            <person name="Haridas S."/>
            <person name="Kuo A."/>
            <person name="Mondo S."/>
            <person name="Pangilinan J."/>
            <person name="Riley R."/>
            <person name="Labutti K."/>
            <person name="Andreopoulos B."/>
            <person name="Lipzen A."/>
            <person name="Chen C."/>
            <person name="Yanf M."/>
            <person name="Daum C."/>
            <person name="Ng V."/>
            <person name="Clum A."/>
            <person name="Steindorff A."/>
            <person name="Ohm R."/>
            <person name="Martin F."/>
            <person name="Silar P."/>
            <person name="Natvig D."/>
            <person name="Lalanne C."/>
            <person name="Gautier V."/>
            <person name="Ament-Velasquez S.L."/>
            <person name="Kruys A."/>
            <person name="Hutchinson M.I."/>
            <person name="Powell A.J."/>
            <person name="Barry K."/>
            <person name="Miller A.N."/>
            <person name="Grigoriev I.V."/>
            <person name="Debuchy R."/>
            <person name="Gladieux P."/>
            <person name="Thoren M.H."/>
            <person name="Johannesson H."/>
        </authorList>
    </citation>
    <scope>NUCLEOTIDE SEQUENCE</scope>
    <source>
        <strain evidence="3">CBS 606.72</strain>
    </source>
</reference>
<proteinExistence type="predicted"/>
<dbReference type="Proteomes" id="UP001175000">
    <property type="component" value="Unassembled WGS sequence"/>
</dbReference>
<evidence type="ECO:0000259" key="2">
    <source>
        <dbReference type="Pfam" id="PF13391"/>
    </source>
</evidence>
<feature type="region of interest" description="Disordered" evidence="1">
    <location>
        <begin position="140"/>
        <end position="172"/>
    </location>
</feature>
<dbReference type="Pfam" id="PF13391">
    <property type="entry name" value="HNH_2"/>
    <property type="match status" value="1"/>
</dbReference>
<feature type="region of interest" description="Disordered" evidence="1">
    <location>
        <begin position="311"/>
        <end position="333"/>
    </location>
</feature>
<feature type="domain" description="HNH nuclease" evidence="2">
    <location>
        <begin position="185"/>
        <end position="263"/>
    </location>
</feature>
<dbReference type="EMBL" id="JAULSU010000007">
    <property type="protein sequence ID" value="KAK0612091.1"/>
    <property type="molecule type" value="Genomic_DNA"/>
</dbReference>
<feature type="compositionally biased region" description="Low complexity" evidence="1">
    <location>
        <begin position="140"/>
        <end position="159"/>
    </location>
</feature>
<comment type="caution">
    <text evidence="3">The sequence shown here is derived from an EMBL/GenBank/DDBJ whole genome shotgun (WGS) entry which is preliminary data.</text>
</comment>
<evidence type="ECO:0000313" key="3">
    <source>
        <dbReference type="EMBL" id="KAK0612091.1"/>
    </source>
</evidence>
<gene>
    <name evidence="3" type="ORF">B0T14DRAFT_595599</name>
</gene>
<dbReference type="AlphaFoldDB" id="A0AA39T221"/>
<keyword evidence="4" id="KW-1185">Reference proteome</keyword>
<evidence type="ECO:0000313" key="4">
    <source>
        <dbReference type="Proteomes" id="UP001175000"/>
    </source>
</evidence>
<evidence type="ECO:0000256" key="1">
    <source>
        <dbReference type="SAM" id="MobiDB-lite"/>
    </source>
</evidence>
<accession>A0AA39T221</accession>
<name>A0AA39T221_9PEZI</name>
<organism evidence="3 4">
    <name type="scientific">Immersiella caudata</name>
    <dbReference type="NCBI Taxonomy" id="314043"/>
    <lineage>
        <taxon>Eukaryota</taxon>
        <taxon>Fungi</taxon>
        <taxon>Dikarya</taxon>
        <taxon>Ascomycota</taxon>
        <taxon>Pezizomycotina</taxon>
        <taxon>Sordariomycetes</taxon>
        <taxon>Sordariomycetidae</taxon>
        <taxon>Sordariales</taxon>
        <taxon>Lasiosphaeriaceae</taxon>
        <taxon>Immersiella</taxon>
    </lineage>
</organism>
<sequence length="333" mass="37588">MATQAEEDLRQKLEYFCQSASPQDREALTRFLTTKPLMNANPNSVIPPTEEARIRLDLARQLQNSIREVNGVPGWKFSASHLGVIFVMPLDILKQIARTGIVPNLRAGAADTHLQRVSDLIKEFLDAVSLEADSHLPSKIAQSSASKRAKSTTTTTSLKRTYDEGGGDRSTCEADKCRERENSACLFTGMADPLACHIMPFSFNSNLQNRRRLGTLIDATQLFGDRPWPELLTQKVRSSDFAWNMLAVSPQLHVWWAQGRWAVKCLGITPVNNQHVLTLEFHWMPQRSQLPRGREIDLDKDKGEQMLKELTRRLDPLTDPPPNRPWKQGVTPL</sequence>